<reference evidence="11 12" key="1">
    <citation type="submission" date="2019-03" db="EMBL/GenBank/DDBJ databases">
        <title>Genomic Encyclopedia of Type Strains, Phase IV (KMG-IV): sequencing the most valuable type-strain genomes for metagenomic binning, comparative biology and taxonomic classification.</title>
        <authorList>
            <person name="Goeker M."/>
        </authorList>
    </citation>
    <scope>NUCLEOTIDE SEQUENCE [LARGE SCALE GENOMIC DNA]</scope>
    <source>
        <strain evidence="11 12">DSM 103792</strain>
    </source>
</reference>
<protein>
    <recommendedName>
        <fullName evidence="8">L-ornithine N(alpha)-acyltransferase</fullName>
        <ecNumber evidence="7">2.3.2.30</ecNumber>
    </recommendedName>
</protein>
<evidence type="ECO:0000256" key="4">
    <source>
        <dbReference type="ARBA" id="ARBA00023098"/>
    </source>
</evidence>
<accession>A0A4R6UMH8</accession>
<dbReference type="InterPro" id="IPR016181">
    <property type="entry name" value="Acyl_CoA_acyltransferase"/>
</dbReference>
<dbReference type="AlphaFoldDB" id="A0A4R6UMH8"/>
<dbReference type="Proteomes" id="UP000295375">
    <property type="component" value="Unassembled WGS sequence"/>
</dbReference>
<comment type="catalytic activity">
    <reaction evidence="10">
        <text>a (3R)-hydroxyacyl-[ACP] + L-ornithine = a lyso-ornithine lipid + holo-[ACP] + H(+)</text>
        <dbReference type="Rhea" id="RHEA:20633"/>
        <dbReference type="Rhea" id="RHEA-COMP:9685"/>
        <dbReference type="Rhea" id="RHEA-COMP:9945"/>
        <dbReference type="ChEBI" id="CHEBI:15378"/>
        <dbReference type="ChEBI" id="CHEBI:46911"/>
        <dbReference type="ChEBI" id="CHEBI:64479"/>
        <dbReference type="ChEBI" id="CHEBI:78827"/>
        <dbReference type="ChEBI" id="CHEBI:138482"/>
        <dbReference type="EC" id="2.3.2.30"/>
    </reaction>
    <physiologicalReaction direction="left-to-right" evidence="10">
        <dbReference type="Rhea" id="RHEA:20634"/>
    </physiologicalReaction>
</comment>
<comment type="similarity">
    <text evidence="6">Belongs to the acetyltransferase family. OlsB subfamily.</text>
</comment>
<evidence type="ECO:0000256" key="10">
    <source>
        <dbReference type="ARBA" id="ARBA00047785"/>
    </source>
</evidence>
<proteinExistence type="inferred from homology"/>
<dbReference type="InterPro" id="IPR052351">
    <property type="entry name" value="Ornithine_N-alpha-AT"/>
</dbReference>
<dbReference type="SUPFAM" id="SSF55729">
    <property type="entry name" value="Acyl-CoA N-acyltransferases (Nat)"/>
    <property type="match status" value="1"/>
</dbReference>
<dbReference type="Gene3D" id="3.40.630.30">
    <property type="match status" value="1"/>
</dbReference>
<dbReference type="PANTHER" id="PTHR37323:SF1">
    <property type="entry name" value="L-ORNITHINE N(ALPHA)-ACYLTRANSFERASE"/>
    <property type="match status" value="1"/>
</dbReference>
<organism evidence="11 12">
    <name type="scientific">Permianibacter aggregans</name>
    <dbReference type="NCBI Taxonomy" id="1510150"/>
    <lineage>
        <taxon>Bacteria</taxon>
        <taxon>Pseudomonadati</taxon>
        <taxon>Pseudomonadota</taxon>
        <taxon>Gammaproteobacteria</taxon>
        <taxon>Pseudomonadales</taxon>
        <taxon>Pseudomonadaceae</taxon>
        <taxon>Permianibacter</taxon>
    </lineage>
</organism>
<keyword evidence="2" id="KW-0444">Lipid biosynthesis</keyword>
<dbReference type="PANTHER" id="PTHR37323">
    <property type="entry name" value="GCN5-RELATED N-ACETYLTRANSFERASE"/>
    <property type="match status" value="1"/>
</dbReference>
<dbReference type="GO" id="GO:0006629">
    <property type="term" value="P:lipid metabolic process"/>
    <property type="evidence" value="ECO:0007669"/>
    <property type="project" value="UniProtKB-KW"/>
</dbReference>
<dbReference type="GO" id="GO:0043810">
    <property type="term" value="F:ornithine-acyl [acyl carrier protein] N-acyltransferase activity"/>
    <property type="evidence" value="ECO:0007669"/>
    <property type="project" value="UniProtKB-EC"/>
</dbReference>
<keyword evidence="3 11" id="KW-0808">Transferase</keyword>
<name>A0A4R6UMH8_9GAMM</name>
<dbReference type="EMBL" id="SNYM01000007">
    <property type="protein sequence ID" value="TDQ48300.1"/>
    <property type="molecule type" value="Genomic_DNA"/>
</dbReference>
<evidence type="ECO:0000256" key="5">
    <source>
        <dbReference type="ARBA" id="ARBA00023315"/>
    </source>
</evidence>
<comment type="caution">
    <text evidence="11">The sequence shown here is derived from an EMBL/GenBank/DDBJ whole genome shotgun (WGS) entry which is preliminary data.</text>
</comment>
<evidence type="ECO:0000256" key="6">
    <source>
        <dbReference type="ARBA" id="ARBA00038095"/>
    </source>
</evidence>
<comment type="pathway">
    <text evidence="1">Lipid metabolism.</text>
</comment>
<keyword evidence="12" id="KW-1185">Reference proteome</keyword>
<evidence type="ECO:0000256" key="1">
    <source>
        <dbReference type="ARBA" id="ARBA00005189"/>
    </source>
</evidence>
<evidence type="ECO:0000256" key="7">
    <source>
        <dbReference type="ARBA" id="ARBA00039058"/>
    </source>
</evidence>
<evidence type="ECO:0000256" key="8">
    <source>
        <dbReference type="ARBA" id="ARBA00039866"/>
    </source>
</evidence>
<gene>
    <name evidence="11" type="ORF">EV696_10736</name>
</gene>
<evidence type="ECO:0000256" key="3">
    <source>
        <dbReference type="ARBA" id="ARBA00022679"/>
    </source>
</evidence>
<dbReference type="EC" id="2.3.2.30" evidence="7"/>
<evidence type="ECO:0000313" key="11">
    <source>
        <dbReference type="EMBL" id="TDQ48300.1"/>
    </source>
</evidence>
<evidence type="ECO:0000313" key="12">
    <source>
        <dbReference type="Proteomes" id="UP000295375"/>
    </source>
</evidence>
<dbReference type="Pfam" id="PF13444">
    <property type="entry name" value="Acetyltransf_5"/>
    <property type="match status" value="1"/>
</dbReference>
<keyword evidence="5 11" id="KW-0012">Acyltransferase</keyword>
<sequence>MILQQSATDGRYVIGIAEDASVIRDLQTMRYQIFALEMGADIASNDQLDRDPFDDHCQHLYVWDQANDQYVACTRLLNRESAKAAGGFYSQGEFLLDEVLALEGEVLEIGRTCVHQDYRDGGGIALLWQGLAKLIKDSGAQYLFGCASVPYRGDGTHISTLMQRLQSYYLPEELKVRATDPVTLVSPPENVDAAIPPLLKAYLRLGAKVGSEACLDEQFGVADVFVLLNTSQLNARYARHFRAAL</sequence>
<dbReference type="RefSeq" id="WP_157591402.1">
    <property type="nucleotide sequence ID" value="NZ_CP037953.1"/>
</dbReference>
<keyword evidence="4" id="KW-0443">Lipid metabolism</keyword>
<evidence type="ECO:0000256" key="2">
    <source>
        <dbReference type="ARBA" id="ARBA00022516"/>
    </source>
</evidence>
<evidence type="ECO:0000256" key="9">
    <source>
        <dbReference type="ARBA" id="ARBA00045724"/>
    </source>
</evidence>
<comment type="function">
    <text evidence="9">Catalyzes the first step in the biosynthesis of ornithine lipids, which are phosphorus-free membrane lipids. Catalyzes the 3-hydroxyacyl-acyl carrier protein-dependent acylation of ornithine to form lyso-ornithine lipid (LOL).</text>
</comment>